<accession>A0ABW6SC48</accession>
<keyword evidence="2" id="KW-0238">DNA-binding</keyword>
<evidence type="ECO:0000256" key="3">
    <source>
        <dbReference type="ARBA" id="ARBA00023163"/>
    </source>
</evidence>
<dbReference type="InterPro" id="IPR008920">
    <property type="entry name" value="TF_FadR/GntR_C"/>
</dbReference>
<dbReference type="InterPro" id="IPR000524">
    <property type="entry name" value="Tscrpt_reg_HTH_GntR"/>
</dbReference>
<dbReference type="Gene3D" id="1.20.120.530">
    <property type="entry name" value="GntR ligand-binding domain-like"/>
    <property type="match status" value="1"/>
</dbReference>
<dbReference type="InterPro" id="IPR036388">
    <property type="entry name" value="WH-like_DNA-bd_sf"/>
</dbReference>
<comment type="caution">
    <text evidence="5">The sequence shown here is derived from an EMBL/GenBank/DDBJ whole genome shotgun (WGS) entry which is preliminary data.</text>
</comment>
<dbReference type="Pfam" id="PF00392">
    <property type="entry name" value="GntR"/>
    <property type="match status" value="1"/>
</dbReference>
<evidence type="ECO:0000256" key="2">
    <source>
        <dbReference type="ARBA" id="ARBA00023125"/>
    </source>
</evidence>
<protein>
    <submittedName>
        <fullName evidence="5">FadR/GntR family transcriptional regulator</fullName>
    </submittedName>
</protein>
<evidence type="ECO:0000313" key="5">
    <source>
        <dbReference type="EMBL" id="MFF3573873.1"/>
    </source>
</evidence>
<feature type="domain" description="HTH gntR-type" evidence="4">
    <location>
        <begin position="9"/>
        <end position="79"/>
    </location>
</feature>
<reference evidence="5 6" key="1">
    <citation type="submission" date="2024-10" db="EMBL/GenBank/DDBJ databases">
        <title>The Natural Products Discovery Center: Release of the First 8490 Sequenced Strains for Exploring Actinobacteria Biosynthetic Diversity.</title>
        <authorList>
            <person name="Kalkreuter E."/>
            <person name="Kautsar S.A."/>
            <person name="Yang D."/>
            <person name="Bader C.D."/>
            <person name="Teijaro C.N."/>
            <person name="Fluegel L."/>
            <person name="Davis C.M."/>
            <person name="Simpson J.R."/>
            <person name="Lauterbach L."/>
            <person name="Steele A.D."/>
            <person name="Gui C."/>
            <person name="Meng S."/>
            <person name="Li G."/>
            <person name="Viehrig K."/>
            <person name="Ye F."/>
            <person name="Su P."/>
            <person name="Kiefer A.F."/>
            <person name="Nichols A."/>
            <person name="Cepeda A.J."/>
            <person name="Yan W."/>
            <person name="Fan B."/>
            <person name="Jiang Y."/>
            <person name="Adhikari A."/>
            <person name="Zheng C.-J."/>
            <person name="Schuster L."/>
            <person name="Cowan T.M."/>
            <person name="Smanski M.J."/>
            <person name="Chevrette M.G."/>
            <person name="De Carvalho L.P.S."/>
            <person name="Shen B."/>
        </authorList>
    </citation>
    <scope>NUCLEOTIDE SEQUENCE [LARGE SCALE GENOMIC DNA]</scope>
    <source>
        <strain evidence="5 6">NPDC002593</strain>
    </source>
</reference>
<evidence type="ECO:0000313" key="6">
    <source>
        <dbReference type="Proteomes" id="UP001601992"/>
    </source>
</evidence>
<dbReference type="SUPFAM" id="SSF48008">
    <property type="entry name" value="GntR ligand-binding domain-like"/>
    <property type="match status" value="1"/>
</dbReference>
<dbReference type="Pfam" id="PF07729">
    <property type="entry name" value="FCD"/>
    <property type="match status" value="1"/>
</dbReference>
<dbReference type="EMBL" id="JBIAQY010000022">
    <property type="protein sequence ID" value="MFF3573873.1"/>
    <property type="molecule type" value="Genomic_DNA"/>
</dbReference>
<evidence type="ECO:0000256" key="1">
    <source>
        <dbReference type="ARBA" id="ARBA00023015"/>
    </source>
</evidence>
<dbReference type="SMART" id="SM00345">
    <property type="entry name" value="HTH_GNTR"/>
    <property type="match status" value="1"/>
</dbReference>
<dbReference type="PANTHER" id="PTHR43537">
    <property type="entry name" value="TRANSCRIPTIONAL REGULATOR, GNTR FAMILY"/>
    <property type="match status" value="1"/>
</dbReference>
<dbReference type="InterPro" id="IPR011711">
    <property type="entry name" value="GntR_C"/>
</dbReference>
<dbReference type="CDD" id="cd07377">
    <property type="entry name" value="WHTH_GntR"/>
    <property type="match status" value="1"/>
</dbReference>
<evidence type="ECO:0000259" key="4">
    <source>
        <dbReference type="PROSITE" id="PS50949"/>
    </source>
</evidence>
<keyword evidence="6" id="KW-1185">Reference proteome</keyword>
<gene>
    <name evidence="5" type="ORF">ACFYXQ_39605</name>
</gene>
<keyword evidence="3" id="KW-0804">Transcription</keyword>
<dbReference type="Gene3D" id="1.10.10.10">
    <property type="entry name" value="Winged helix-like DNA-binding domain superfamily/Winged helix DNA-binding domain"/>
    <property type="match status" value="1"/>
</dbReference>
<dbReference type="PRINTS" id="PR00035">
    <property type="entry name" value="HTHGNTR"/>
</dbReference>
<name>A0ABW6SC48_9NOCA</name>
<dbReference type="PROSITE" id="PS50949">
    <property type="entry name" value="HTH_GNTR"/>
    <property type="match status" value="1"/>
</dbReference>
<dbReference type="Proteomes" id="UP001601992">
    <property type="component" value="Unassembled WGS sequence"/>
</dbReference>
<dbReference type="PANTHER" id="PTHR43537:SF44">
    <property type="entry name" value="GNTR FAMILY REGULATORY PROTEIN"/>
    <property type="match status" value="1"/>
</dbReference>
<sequence length="257" mass="28567">MAGTLHRPIKQSEIVAREITDEIVSQALEEGTRLHNEREMLEKYRVGRSTLREAMRLLESRGIVTVRAGRDGGPVVRRPKPSDLGESLTLLMQFNGIPFSELFAARQALEPLLARMAASRISATEVEELDSINAEMAENLDDRELFRSTNFRFHEVIANASRSPVLELLSASLEWGADGLAFGVVAGDFTTRQRRNVLTAHKELADALRAGDPDRAHDAMASHLDDAHKAWLAAYRDLPLRPVQWASSLAIPARSRP</sequence>
<dbReference type="RefSeq" id="WP_387406629.1">
    <property type="nucleotide sequence ID" value="NZ_JBIAQY010000022.1"/>
</dbReference>
<dbReference type="SUPFAM" id="SSF46785">
    <property type="entry name" value="Winged helix' DNA-binding domain"/>
    <property type="match status" value="1"/>
</dbReference>
<dbReference type="InterPro" id="IPR036390">
    <property type="entry name" value="WH_DNA-bd_sf"/>
</dbReference>
<dbReference type="SMART" id="SM00895">
    <property type="entry name" value="FCD"/>
    <property type="match status" value="1"/>
</dbReference>
<organism evidence="5 6">
    <name type="scientific">Nocardia jiangxiensis</name>
    <dbReference type="NCBI Taxonomy" id="282685"/>
    <lineage>
        <taxon>Bacteria</taxon>
        <taxon>Bacillati</taxon>
        <taxon>Actinomycetota</taxon>
        <taxon>Actinomycetes</taxon>
        <taxon>Mycobacteriales</taxon>
        <taxon>Nocardiaceae</taxon>
        <taxon>Nocardia</taxon>
    </lineage>
</organism>
<keyword evidence="1" id="KW-0805">Transcription regulation</keyword>
<proteinExistence type="predicted"/>